<reference evidence="1" key="1">
    <citation type="submission" date="2020-09" db="EMBL/GenBank/DDBJ databases">
        <title>Taishania pollutisoli gen. nov., sp. nov., Isolated from Tetrabromobisphenol A-Contaminated Soil.</title>
        <authorList>
            <person name="Chen Q."/>
        </authorList>
    </citation>
    <scope>NUCLEOTIDE SEQUENCE</scope>
    <source>
        <strain evidence="1">CZZ-1</strain>
    </source>
</reference>
<sequence length="187" mass="21546">MKFVFLLIASLVVFSCTDMKKGKQMEQITALQAALDSLEKEWNNQESGTIDSLSVICSAKIDSISLLYNDQKIDLELASKIDRFKQSNNDLKELKKIHSFFPSLLTEKKQALASLKADVNKGSGRREKYDEYIDFETKEMATIRQQYQEYLRTKEHCIEYYTSSSDAVTDFLTGLKNTRENQEKIAR</sequence>
<dbReference type="RefSeq" id="WP_163490348.1">
    <property type="nucleotide sequence ID" value="NZ_JACVEL010000018.1"/>
</dbReference>
<evidence type="ECO:0000313" key="2">
    <source>
        <dbReference type="Proteomes" id="UP000652681"/>
    </source>
</evidence>
<protein>
    <recommendedName>
        <fullName evidence="3">Lipoprotein</fullName>
    </recommendedName>
</protein>
<dbReference type="AlphaFoldDB" id="A0A8J6TYB9"/>
<evidence type="ECO:0008006" key="3">
    <source>
        <dbReference type="Google" id="ProtNLM"/>
    </source>
</evidence>
<dbReference type="Proteomes" id="UP000652681">
    <property type="component" value="Unassembled WGS sequence"/>
</dbReference>
<comment type="caution">
    <text evidence="1">The sequence shown here is derived from an EMBL/GenBank/DDBJ whole genome shotgun (WGS) entry which is preliminary data.</text>
</comment>
<evidence type="ECO:0000313" key="1">
    <source>
        <dbReference type="EMBL" id="MBC9813871.1"/>
    </source>
</evidence>
<dbReference type="PROSITE" id="PS51257">
    <property type="entry name" value="PROKAR_LIPOPROTEIN"/>
    <property type="match status" value="1"/>
</dbReference>
<name>A0A8J6TYB9_9FLAO</name>
<keyword evidence="2" id="KW-1185">Reference proteome</keyword>
<proteinExistence type="predicted"/>
<gene>
    <name evidence="1" type="ORF">H9Y05_15450</name>
</gene>
<organism evidence="1 2">
    <name type="scientific">Taishania pollutisoli</name>
    <dbReference type="NCBI Taxonomy" id="2766479"/>
    <lineage>
        <taxon>Bacteria</taxon>
        <taxon>Pseudomonadati</taxon>
        <taxon>Bacteroidota</taxon>
        <taxon>Flavobacteriia</taxon>
        <taxon>Flavobacteriales</taxon>
        <taxon>Crocinitomicaceae</taxon>
        <taxon>Taishania</taxon>
    </lineage>
</organism>
<accession>A0A8J6TYB9</accession>
<dbReference type="EMBL" id="JACVEL010000018">
    <property type="protein sequence ID" value="MBC9813871.1"/>
    <property type="molecule type" value="Genomic_DNA"/>
</dbReference>